<dbReference type="Gene3D" id="3.40.640.10">
    <property type="entry name" value="Type I PLP-dependent aspartate aminotransferase-like (Major domain)"/>
    <property type="match status" value="1"/>
</dbReference>
<reference evidence="11 12" key="1">
    <citation type="submission" date="2019-06" db="EMBL/GenBank/DDBJ databases">
        <title>Sequencing the genomes of 1000 actinobacteria strains.</title>
        <authorList>
            <person name="Klenk H.-P."/>
        </authorList>
    </citation>
    <scope>NUCLEOTIDE SEQUENCE [LARGE SCALE GENOMIC DNA]</scope>
    <source>
        <strain evidence="11 12">DSM 41649</strain>
    </source>
</reference>
<dbReference type="AlphaFoldDB" id="A0A561EIE2"/>
<evidence type="ECO:0000256" key="6">
    <source>
        <dbReference type="ARBA" id="ARBA00044521"/>
    </source>
</evidence>
<dbReference type="PANTHER" id="PTHR42778:SF1">
    <property type="entry name" value="2-AMINOETHYLPHOSPHONATE--PYRUVATE TRANSAMINASE"/>
    <property type="match status" value="1"/>
</dbReference>
<feature type="binding site" evidence="8">
    <location>
        <position position="344"/>
    </location>
    <ligand>
        <name>substrate</name>
    </ligand>
</feature>
<evidence type="ECO:0000256" key="1">
    <source>
        <dbReference type="ARBA" id="ARBA00001933"/>
    </source>
</evidence>
<organism evidence="11 12">
    <name type="scientific">Kitasatospora atroaurantiaca</name>
    <dbReference type="NCBI Taxonomy" id="285545"/>
    <lineage>
        <taxon>Bacteria</taxon>
        <taxon>Bacillati</taxon>
        <taxon>Actinomycetota</taxon>
        <taxon>Actinomycetes</taxon>
        <taxon>Kitasatosporales</taxon>
        <taxon>Streptomycetaceae</taxon>
        <taxon>Kitasatospora</taxon>
    </lineage>
</organism>
<proteinExistence type="inferred from homology"/>
<evidence type="ECO:0000256" key="4">
    <source>
        <dbReference type="ARBA" id="ARBA00022898"/>
    </source>
</evidence>
<evidence type="ECO:0000259" key="10">
    <source>
        <dbReference type="Pfam" id="PF00266"/>
    </source>
</evidence>
<dbReference type="InterPro" id="IPR000192">
    <property type="entry name" value="Aminotrans_V_dom"/>
</dbReference>
<evidence type="ECO:0000256" key="9">
    <source>
        <dbReference type="PIRSR" id="PIRSR000524-50"/>
    </source>
</evidence>
<dbReference type="Proteomes" id="UP000318416">
    <property type="component" value="Unassembled WGS sequence"/>
</dbReference>
<evidence type="ECO:0000256" key="3">
    <source>
        <dbReference type="ARBA" id="ARBA00022679"/>
    </source>
</evidence>
<dbReference type="Pfam" id="PF00266">
    <property type="entry name" value="Aminotran_5"/>
    <property type="match status" value="1"/>
</dbReference>
<keyword evidence="4 9" id="KW-0663">Pyridoxal phosphate</keyword>
<evidence type="ECO:0000313" key="11">
    <source>
        <dbReference type="EMBL" id="TWE15390.1"/>
    </source>
</evidence>
<evidence type="ECO:0000256" key="5">
    <source>
        <dbReference type="ARBA" id="ARBA00023317"/>
    </source>
</evidence>
<accession>A0A561EIE2</accession>
<dbReference type="EMBL" id="VIVR01000001">
    <property type="protein sequence ID" value="TWE15390.1"/>
    <property type="molecule type" value="Genomic_DNA"/>
</dbReference>
<dbReference type="NCBIfam" id="TIGR03301">
    <property type="entry name" value="PhnW-AepZ"/>
    <property type="match status" value="1"/>
</dbReference>
<dbReference type="EC" id="2.6.1.37" evidence="6"/>
<dbReference type="InterPro" id="IPR015424">
    <property type="entry name" value="PyrdxlP-dep_Trfase"/>
</dbReference>
<feature type="domain" description="Aminotransferase class V" evidence="10">
    <location>
        <begin position="37"/>
        <end position="317"/>
    </location>
</feature>
<dbReference type="InterPro" id="IPR024169">
    <property type="entry name" value="SP_NH2Trfase/AEP_transaminase"/>
</dbReference>
<dbReference type="InterPro" id="IPR012703">
    <property type="entry name" value="NH2EtPonate_pyrv_transaminase"/>
</dbReference>
<evidence type="ECO:0000256" key="2">
    <source>
        <dbReference type="ARBA" id="ARBA00022576"/>
    </source>
</evidence>
<dbReference type="HAMAP" id="MF_01376">
    <property type="entry name" value="PhnW_aminotrans_5"/>
    <property type="match status" value="1"/>
</dbReference>
<dbReference type="PIRSF" id="PIRSF000524">
    <property type="entry name" value="SPT"/>
    <property type="match status" value="1"/>
</dbReference>
<dbReference type="GO" id="GO:0047304">
    <property type="term" value="F:2-aminoethylphosphonate-pyruvate transaminase activity"/>
    <property type="evidence" value="ECO:0007669"/>
    <property type="project" value="UniProtKB-EC"/>
</dbReference>
<gene>
    <name evidence="11" type="ORF">FB465_0283</name>
</gene>
<evidence type="ECO:0000256" key="7">
    <source>
        <dbReference type="ARBA" id="ARBA00049460"/>
    </source>
</evidence>
<keyword evidence="2" id="KW-0032">Aminotransferase</keyword>
<dbReference type="Gene3D" id="3.90.1150.10">
    <property type="entry name" value="Aspartate Aminotransferase, domain 1"/>
    <property type="match status" value="1"/>
</dbReference>
<dbReference type="InterPro" id="IPR015422">
    <property type="entry name" value="PyrdxlP-dep_Trfase_small"/>
</dbReference>
<comment type="caution">
    <text evidence="11">The sequence shown here is derived from an EMBL/GenBank/DDBJ whole genome shotgun (WGS) entry which is preliminary data.</text>
</comment>
<protein>
    <recommendedName>
        <fullName evidence="6">2-aminoethylphosphonate--pyruvate transaminase</fullName>
        <ecNumber evidence="6">2.6.1.37</ecNumber>
    </recommendedName>
</protein>
<keyword evidence="12" id="KW-1185">Reference proteome</keyword>
<comment type="cofactor">
    <cofactor evidence="1 9">
        <name>pyridoxal 5'-phosphate</name>
        <dbReference type="ChEBI" id="CHEBI:597326"/>
    </cofactor>
</comment>
<evidence type="ECO:0000313" key="12">
    <source>
        <dbReference type="Proteomes" id="UP000318416"/>
    </source>
</evidence>
<keyword evidence="5 11" id="KW-0670">Pyruvate</keyword>
<dbReference type="SUPFAM" id="SSF53383">
    <property type="entry name" value="PLP-dependent transferases"/>
    <property type="match status" value="1"/>
</dbReference>
<dbReference type="RefSeq" id="WP_145786812.1">
    <property type="nucleotide sequence ID" value="NZ_BAAABR010000014.1"/>
</dbReference>
<dbReference type="PANTHER" id="PTHR42778">
    <property type="entry name" value="2-AMINOETHYLPHOSPHONATE--PYRUVATE TRANSAMINASE"/>
    <property type="match status" value="1"/>
</dbReference>
<evidence type="ECO:0000256" key="8">
    <source>
        <dbReference type="PIRSR" id="PIRSR000524-1"/>
    </source>
</evidence>
<keyword evidence="3" id="KW-0808">Transferase</keyword>
<dbReference type="GO" id="GO:0019700">
    <property type="term" value="P:organic phosphonate catabolic process"/>
    <property type="evidence" value="ECO:0007669"/>
    <property type="project" value="InterPro"/>
</dbReference>
<feature type="modified residue" description="N6-(pyridoxal phosphate)lysine" evidence="9">
    <location>
        <position position="201"/>
    </location>
</feature>
<dbReference type="InterPro" id="IPR015421">
    <property type="entry name" value="PyrdxlP-dep_Trfase_major"/>
</dbReference>
<dbReference type="OrthoDB" id="9766472at2"/>
<comment type="catalytic activity">
    <reaction evidence="7">
        <text>(2-aminoethyl)phosphonate + pyruvate = phosphonoacetaldehyde + L-alanine</text>
        <dbReference type="Rhea" id="RHEA:17021"/>
        <dbReference type="ChEBI" id="CHEBI:15361"/>
        <dbReference type="ChEBI" id="CHEBI:57418"/>
        <dbReference type="ChEBI" id="CHEBI:57972"/>
        <dbReference type="ChEBI" id="CHEBI:58383"/>
        <dbReference type="EC" id="2.6.1.37"/>
    </reaction>
</comment>
<name>A0A561EIE2_9ACTN</name>
<sequence length="389" mass="41763">MTLNTARTAADRVVLLNPGPVNVHERVKAAIGSPDECHREPEAQDLLATVGRKVTEVCGGDDTHAAVLLTGSGTAALEAVVSSVVPADGRLLVLDNGHYGERLMRIAEVHRIPVLRLEFGWANPIDLDAVDRALAADPGITHVAAVHHETSTGMLNPVGEIGRLVARHGRSLLVDAISSLGAEDLDIVADHVDWCVGTANKCLEGLPGISFVVASRQRFDRLADIPGRTFYLDLHAHYVSQIGKRTPQFTPALQVLRALDEALDLTMAEGVAARKRRYTDRAEAIRAGLRERGIDLLLPPHQRASSITNAYLSNGMTYDELHDGLKLHGYVIYATQEKSAGVFRLANMGQLTADDITGFFAAFDDVVRQHTAAASPSSPVPAEAAAVSR</sequence>